<accession>A0AAV7UJ31</accession>
<dbReference type="EMBL" id="JANPWB010000005">
    <property type="protein sequence ID" value="KAJ1188504.1"/>
    <property type="molecule type" value="Genomic_DNA"/>
</dbReference>
<reference evidence="1" key="1">
    <citation type="journal article" date="2022" name="bioRxiv">
        <title>Sequencing and chromosome-scale assembly of the giantPleurodeles waltlgenome.</title>
        <authorList>
            <person name="Brown T."/>
            <person name="Elewa A."/>
            <person name="Iarovenko S."/>
            <person name="Subramanian E."/>
            <person name="Araus A.J."/>
            <person name="Petzold A."/>
            <person name="Susuki M."/>
            <person name="Suzuki K.-i.T."/>
            <person name="Hayashi T."/>
            <person name="Toyoda A."/>
            <person name="Oliveira C."/>
            <person name="Osipova E."/>
            <person name="Leigh N.D."/>
            <person name="Simon A."/>
            <person name="Yun M.H."/>
        </authorList>
    </citation>
    <scope>NUCLEOTIDE SEQUENCE</scope>
    <source>
        <strain evidence="1">20211129_DDA</strain>
        <tissue evidence="1">Liver</tissue>
    </source>
</reference>
<keyword evidence="2" id="KW-1185">Reference proteome</keyword>
<proteinExistence type="predicted"/>
<protein>
    <recommendedName>
        <fullName evidence="3">Secreted protein</fullName>
    </recommendedName>
</protein>
<dbReference type="Proteomes" id="UP001066276">
    <property type="component" value="Chromosome 3_1"/>
</dbReference>
<evidence type="ECO:0008006" key="3">
    <source>
        <dbReference type="Google" id="ProtNLM"/>
    </source>
</evidence>
<organism evidence="1 2">
    <name type="scientific">Pleurodeles waltl</name>
    <name type="common">Iberian ribbed newt</name>
    <dbReference type="NCBI Taxonomy" id="8319"/>
    <lineage>
        <taxon>Eukaryota</taxon>
        <taxon>Metazoa</taxon>
        <taxon>Chordata</taxon>
        <taxon>Craniata</taxon>
        <taxon>Vertebrata</taxon>
        <taxon>Euteleostomi</taxon>
        <taxon>Amphibia</taxon>
        <taxon>Batrachia</taxon>
        <taxon>Caudata</taxon>
        <taxon>Salamandroidea</taxon>
        <taxon>Salamandridae</taxon>
        <taxon>Pleurodelinae</taxon>
        <taxon>Pleurodeles</taxon>
    </lineage>
</organism>
<evidence type="ECO:0000313" key="1">
    <source>
        <dbReference type="EMBL" id="KAJ1188504.1"/>
    </source>
</evidence>
<evidence type="ECO:0000313" key="2">
    <source>
        <dbReference type="Proteomes" id="UP001066276"/>
    </source>
</evidence>
<sequence>MPVLPLVTAVSWLQLRVGARTRGPPVNLVPRLRRSRGSSPDADALLQRQRAHTGTAVGLTQCDSLGRSKEVRGALAVLGAPW</sequence>
<name>A0AAV7UJ31_PLEWA</name>
<dbReference type="AlphaFoldDB" id="A0AAV7UJ31"/>
<comment type="caution">
    <text evidence="1">The sequence shown here is derived from an EMBL/GenBank/DDBJ whole genome shotgun (WGS) entry which is preliminary data.</text>
</comment>
<gene>
    <name evidence="1" type="ORF">NDU88_005265</name>
</gene>